<evidence type="ECO:0000259" key="9">
    <source>
        <dbReference type="Pfam" id="PF01648"/>
    </source>
</evidence>
<dbReference type="OrthoDB" id="517356at2"/>
<dbReference type="SUPFAM" id="SSF56214">
    <property type="entry name" value="4'-phosphopantetheinyl transferase"/>
    <property type="match status" value="1"/>
</dbReference>
<gene>
    <name evidence="8" type="primary">acpS</name>
    <name evidence="10" type="ORF">DFR58_13222</name>
</gene>
<accession>A0A369ANM5</accession>
<comment type="function">
    <text evidence="8">Transfers the 4'-phosphopantetheine moiety from coenzyme A to a Ser of acyl-carrier-protein.</text>
</comment>
<dbReference type="GO" id="GO:0000287">
    <property type="term" value="F:magnesium ion binding"/>
    <property type="evidence" value="ECO:0007669"/>
    <property type="project" value="UniProtKB-UniRule"/>
</dbReference>
<evidence type="ECO:0000256" key="4">
    <source>
        <dbReference type="ARBA" id="ARBA00022832"/>
    </source>
</evidence>
<keyword evidence="6 8" id="KW-0443">Lipid metabolism</keyword>
<dbReference type="InterPro" id="IPR008278">
    <property type="entry name" value="4-PPantetheinyl_Trfase_dom"/>
</dbReference>
<dbReference type="Pfam" id="PF01648">
    <property type="entry name" value="ACPS"/>
    <property type="match status" value="1"/>
</dbReference>
<keyword evidence="2 8" id="KW-0808">Transferase</keyword>
<evidence type="ECO:0000256" key="7">
    <source>
        <dbReference type="ARBA" id="ARBA00023160"/>
    </source>
</evidence>
<name>A0A369ANM5_9FIRM</name>
<dbReference type="EMBL" id="QPJT01000032">
    <property type="protein sequence ID" value="RCX09928.1"/>
    <property type="molecule type" value="Genomic_DNA"/>
</dbReference>
<comment type="similarity">
    <text evidence="8">Belongs to the P-Pant transferase superfamily. AcpS family.</text>
</comment>
<evidence type="ECO:0000256" key="8">
    <source>
        <dbReference type="HAMAP-Rule" id="MF_00101"/>
    </source>
</evidence>
<comment type="caution">
    <text evidence="10">The sequence shown here is derived from an EMBL/GenBank/DDBJ whole genome shotgun (WGS) entry which is preliminary data.</text>
</comment>
<keyword evidence="5 8" id="KW-0460">Magnesium</keyword>
<evidence type="ECO:0000313" key="10">
    <source>
        <dbReference type="EMBL" id="RCX09928.1"/>
    </source>
</evidence>
<keyword evidence="7 8" id="KW-0275">Fatty acid biosynthesis</keyword>
<dbReference type="GO" id="GO:0008897">
    <property type="term" value="F:holo-[acyl-carrier-protein] synthase activity"/>
    <property type="evidence" value="ECO:0007669"/>
    <property type="project" value="UniProtKB-UniRule"/>
</dbReference>
<keyword evidence="11" id="KW-1185">Reference proteome</keyword>
<dbReference type="NCBIfam" id="TIGR00556">
    <property type="entry name" value="pantethn_trn"/>
    <property type="match status" value="1"/>
</dbReference>
<organism evidence="10 11">
    <name type="scientific">Anaerobacterium chartisolvens</name>
    <dbReference type="NCBI Taxonomy" id="1297424"/>
    <lineage>
        <taxon>Bacteria</taxon>
        <taxon>Bacillati</taxon>
        <taxon>Bacillota</taxon>
        <taxon>Clostridia</taxon>
        <taxon>Eubacteriales</taxon>
        <taxon>Oscillospiraceae</taxon>
        <taxon>Anaerobacterium</taxon>
    </lineage>
</organism>
<evidence type="ECO:0000256" key="1">
    <source>
        <dbReference type="ARBA" id="ARBA00022516"/>
    </source>
</evidence>
<keyword evidence="4 8" id="KW-0276">Fatty acid metabolism</keyword>
<dbReference type="AlphaFoldDB" id="A0A369ANM5"/>
<reference evidence="10 11" key="1">
    <citation type="submission" date="2018-07" db="EMBL/GenBank/DDBJ databases">
        <title>Genomic Encyclopedia of Type Strains, Phase IV (KMG-IV): sequencing the most valuable type-strain genomes for metagenomic binning, comparative biology and taxonomic classification.</title>
        <authorList>
            <person name="Goeker M."/>
        </authorList>
    </citation>
    <scope>NUCLEOTIDE SEQUENCE [LARGE SCALE GENOMIC DNA]</scope>
    <source>
        <strain evidence="10 11">DSM 27016</strain>
    </source>
</reference>
<dbReference type="InterPro" id="IPR002582">
    <property type="entry name" value="ACPS"/>
</dbReference>
<feature type="binding site" evidence="8">
    <location>
        <position position="8"/>
    </location>
    <ligand>
        <name>Mg(2+)</name>
        <dbReference type="ChEBI" id="CHEBI:18420"/>
    </ligand>
</feature>
<dbReference type="Proteomes" id="UP000253034">
    <property type="component" value="Unassembled WGS sequence"/>
</dbReference>
<keyword evidence="3 8" id="KW-0479">Metal-binding</keyword>
<sequence>MVLGIGTDILKIDRIRKSYTSNEDSFIKKTYTYKEQKQAVERSDPALYFATRYAGKEAVFKSLGIDGNIIKLNEIEILGTDTGQPKVTLLGKLKDIAAQKGVVNVYISLSYDTDYAVAYAIVESYIV</sequence>
<feature type="binding site" evidence="8">
    <location>
        <position position="57"/>
    </location>
    <ligand>
        <name>Mg(2+)</name>
        <dbReference type="ChEBI" id="CHEBI:18420"/>
    </ligand>
</feature>
<evidence type="ECO:0000256" key="6">
    <source>
        <dbReference type="ARBA" id="ARBA00023098"/>
    </source>
</evidence>
<proteinExistence type="inferred from homology"/>
<dbReference type="InterPro" id="IPR037143">
    <property type="entry name" value="4-PPantetheinyl_Trfase_dom_sf"/>
</dbReference>
<comment type="catalytic activity">
    <reaction evidence="8">
        <text>apo-[ACP] + CoA = holo-[ACP] + adenosine 3',5'-bisphosphate + H(+)</text>
        <dbReference type="Rhea" id="RHEA:12068"/>
        <dbReference type="Rhea" id="RHEA-COMP:9685"/>
        <dbReference type="Rhea" id="RHEA-COMP:9690"/>
        <dbReference type="ChEBI" id="CHEBI:15378"/>
        <dbReference type="ChEBI" id="CHEBI:29999"/>
        <dbReference type="ChEBI" id="CHEBI:57287"/>
        <dbReference type="ChEBI" id="CHEBI:58343"/>
        <dbReference type="ChEBI" id="CHEBI:64479"/>
        <dbReference type="EC" id="2.7.8.7"/>
    </reaction>
</comment>
<feature type="domain" description="4'-phosphopantetheinyl transferase" evidence="9">
    <location>
        <begin position="4"/>
        <end position="120"/>
    </location>
</feature>
<dbReference type="EC" id="2.7.8.7" evidence="8"/>
<evidence type="ECO:0000256" key="2">
    <source>
        <dbReference type="ARBA" id="ARBA00022679"/>
    </source>
</evidence>
<comment type="subcellular location">
    <subcellularLocation>
        <location evidence="8">Cytoplasm</location>
    </subcellularLocation>
</comment>
<dbReference type="InterPro" id="IPR004568">
    <property type="entry name" value="Ppantetheine-prot_Trfase_dom"/>
</dbReference>
<protein>
    <recommendedName>
        <fullName evidence="8">Holo-[acyl-carrier-protein] synthase</fullName>
        <shortName evidence="8">Holo-ACP synthase</shortName>
        <ecNumber evidence="8">2.7.8.7</ecNumber>
    </recommendedName>
    <alternativeName>
        <fullName evidence="8">4'-phosphopantetheinyl transferase AcpS</fullName>
    </alternativeName>
</protein>
<dbReference type="GO" id="GO:0005737">
    <property type="term" value="C:cytoplasm"/>
    <property type="evidence" value="ECO:0007669"/>
    <property type="project" value="UniProtKB-SubCell"/>
</dbReference>
<keyword evidence="1 8" id="KW-0444">Lipid biosynthesis</keyword>
<comment type="cofactor">
    <cofactor evidence="8">
        <name>Mg(2+)</name>
        <dbReference type="ChEBI" id="CHEBI:18420"/>
    </cofactor>
</comment>
<evidence type="ECO:0000313" key="11">
    <source>
        <dbReference type="Proteomes" id="UP000253034"/>
    </source>
</evidence>
<evidence type="ECO:0000256" key="3">
    <source>
        <dbReference type="ARBA" id="ARBA00022723"/>
    </source>
</evidence>
<keyword evidence="8" id="KW-0963">Cytoplasm</keyword>
<dbReference type="Gene3D" id="3.90.470.20">
    <property type="entry name" value="4'-phosphopantetheinyl transferase domain"/>
    <property type="match status" value="1"/>
</dbReference>
<dbReference type="NCBIfam" id="TIGR00516">
    <property type="entry name" value="acpS"/>
    <property type="match status" value="1"/>
</dbReference>
<evidence type="ECO:0000256" key="5">
    <source>
        <dbReference type="ARBA" id="ARBA00022842"/>
    </source>
</evidence>
<dbReference type="HAMAP" id="MF_00101">
    <property type="entry name" value="AcpS"/>
    <property type="match status" value="1"/>
</dbReference>
<dbReference type="GO" id="GO:0006633">
    <property type="term" value="P:fatty acid biosynthetic process"/>
    <property type="evidence" value="ECO:0007669"/>
    <property type="project" value="UniProtKB-UniRule"/>
</dbReference>